<sequence>MMKKICFCLMLLCTSAMTWAQSLDGTWTGKMKVGPQTLTMVLHVAGQTCKMDVIEQGGKGIPVEVKVISNDSISIAVPAIMMTYTAKLKGNMLQGTFNQATFSTSLNLERGEVKFNRPQEPKQPLPYTTKDVSFTNSSANATLAGTLTYPTGWKKGKRVPVVLMVTGSGQENRDEEIFEHRPFLVLADYLARNGIASLRYDDRGFGKSTGDATKATSRDFADDAKAGIEWLRQTGEFGKVGVLGHSEGGMIAFMLGQEQATDFIVSWAAPTVPIDTLMQQQLSLLYRANGAPDSMLPKTAAEAKQIMLATSNTEWMRFFINYDPTDAIKSTRCPVFALNGDKDMNVPAELNISALRTLLPANKKNKIKIYPGLNHILQHCTTGLPTEISSIEETISPEAMKDISEWINSL</sequence>
<dbReference type="SUPFAM" id="SSF53474">
    <property type="entry name" value="alpha/beta-Hydrolases"/>
    <property type="match status" value="1"/>
</dbReference>
<dbReference type="Proteomes" id="UP000278983">
    <property type="component" value="Unassembled WGS sequence"/>
</dbReference>
<dbReference type="PANTHER" id="PTHR43265:SF1">
    <property type="entry name" value="ESTERASE ESTD"/>
    <property type="match status" value="1"/>
</dbReference>
<reference evidence="3 4" key="1">
    <citation type="submission" date="2018-12" db="EMBL/GenBank/DDBJ databases">
        <title>Genome sequencing of Prevotella sp. KCOM 3155 (= JS262).</title>
        <authorList>
            <person name="Kook J.-K."/>
            <person name="Park S.-N."/>
            <person name="Lim Y.K."/>
        </authorList>
    </citation>
    <scope>NUCLEOTIDE SEQUENCE [LARGE SCALE GENOMIC DNA]</scope>
    <source>
        <strain evidence="3 4">KCOM 3155</strain>
    </source>
</reference>
<organism evidence="3 4">
    <name type="scientific">Prevotella koreensis</name>
    <dbReference type="NCBI Taxonomy" id="2490854"/>
    <lineage>
        <taxon>Bacteria</taxon>
        <taxon>Pseudomonadati</taxon>
        <taxon>Bacteroidota</taxon>
        <taxon>Bacteroidia</taxon>
        <taxon>Bacteroidales</taxon>
        <taxon>Prevotellaceae</taxon>
        <taxon>Prevotella</taxon>
    </lineage>
</organism>
<proteinExistence type="predicted"/>
<feature type="signal peptide" evidence="1">
    <location>
        <begin position="1"/>
        <end position="20"/>
    </location>
</feature>
<dbReference type="InterPro" id="IPR053145">
    <property type="entry name" value="AB_hydrolase_Est10"/>
</dbReference>
<dbReference type="AlphaFoldDB" id="A0A432LMF9"/>
<dbReference type="EMBL" id="RYYU01000001">
    <property type="protein sequence ID" value="RUL60051.1"/>
    <property type="molecule type" value="Genomic_DNA"/>
</dbReference>
<dbReference type="PANTHER" id="PTHR43265">
    <property type="entry name" value="ESTERASE ESTD"/>
    <property type="match status" value="1"/>
</dbReference>
<feature type="domain" description="Serine aminopeptidase S33" evidence="2">
    <location>
        <begin position="186"/>
        <end position="301"/>
    </location>
</feature>
<evidence type="ECO:0000259" key="2">
    <source>
        <dbReference type="Pfam" id="PF12146"/>
    </source>
</evidence>
<feature type="chain" id="PRO_5019093169" evidence="1">
    <location>
        <begin position="21"/>
        <end position="410"/>
    </location>
</feature>
<evidence type="ECO:0000313" key="4">
    <source>
        <dbReference type="Proteomes" id="UP000278983"/>
    </source>
</evidence>
<dbReference type="InterPro" id="IPR029058">
    <property type="entry name" value="AB_hydrolase_fold"/>
</dbReference>
<dbReference type="RefSeq" id="WP_126679145.1">
    <property type="nucleotide sequence ID" value="NZ_RYYU01000001.1"/>
</dbReference>
<keyword evidence="4" id="KW-1185">Reference proteome</keyword>
<dbReference type="Gene3D" id="3.40.50.1820">
    <property type="entry name" value="alpha/beta hydrolase"/>
    <property type="match status" value="1"/>
</dbReference>
<gene>
    <name evidence="3" type="ORF">EHV08_10040</name>
</gene>
<protein>
    <submittedName>
        <fullName evidence="3">Alpha/beta fold hydrolase</fullName>
    </submittedName>
</protein>
<dbReference type="Pfam" id="PF12146">
    <property type="entry name" value="Hydrolase_4"/>
    <property type="match status" value="1"/>
</dbReference>
<evidence type="ECO:0000256" key="1">
    <source>
        <dbReference type="SAM" id="SignalP"/>
    </source>
</evidence>
<dbReference type="OrthoDB" id="9809549at2"/>
<name>A0A432LMF9_9BACT</name>
<dbReference type="InterPro" id="IPR022742">
    <property type="entry name" value="Hydrolase_4"/>
</dbReference>
<dbReference type="GO" id="GO:0052689">
    <property type="term" value="F:carboxylic ester hydrolase activity"/>
    <property type="evidence" value="ECO:0007669"/>
    <property type="project" value="TreeGrafter"/>
</dbReference>
<keyword evidence="3" id="KW-0378">Hydrolase</keyword>
<keyword evidence="1" id="KW-0732">Signal</keyword>
<comment type="caution">
    <text evidence="3">The sequence shown here is derived from an EMBL/GenBank/DDBJ whole genome shotgun (WGS) entry which is preliminary data.</text>
</comment>
<evidence type="ECO:0000313" key="3">
    <source>
        <dbReference type="EMBL" id="RUL60051.1"/>
    </source>
</evidence>
<accession>A0A432LMF9</accession>